<evidence type="ECO:0000256" key="5">
    <source>
        <dbReference type="ARBA" id="ARBA00022777"/>
    </source>
</evidence>
<dbReference type="InterPro" id="IPR045865">
    <property type="entry name" value="ACT-like_dom_sf"/>
</dbReference>
<keyword evidence="6" id="KW-0067">ATP-binding</keyword>
<dbReference type="NCBIfam" id="NF006570">
    <property type="entry name" value="PRK09084.1"/>
    <property type="match status" value="1"/>
</dbReference>
<evidence type="ECO:0000313" key="13">
    <source>
        <dbReference type="Proteomes" id="UP001221909"/>
    </source>
</evidence>
<evidence type="ECO:0000256" key="8">
    <source>
        <dbReference type="RuleBase" id="RU003448"/>
    </source>
</evidence>
<feature type="domain" description="Aspartate/glutamate/uridylate kinase" evidence="10">
    <location>
        <begin position="6"/>
        <end position="278"/>
    </location>
</feature>
<organism evidence="12 13">
    <name type="scientific">Mannheimia cairinae</name>
    <dbReference type="NCBI Taxonomy" id="3025936"/>
    <lineage>
        <taxon>Bacteria</taxon>
        <taxon>Pseudomonadati</taxon>
        <taxon>Pseudomonadota</taxon>
        <taxon>Gammaproteobacteria</taxon>
        <taxon>Pasteurellales</taxon>
        <taxon>Pasteurellaceae</taxon>
        <taxon>Mannheimia</taxon>
    </lineage>
</organism>
<evidence type="ECO:0000256" key="1">
    <source>
        <dbReference type="ARBA" id="ARBA00004766"/>
    </source>
</evidence>
<dbReference type="Gene3D" id="3.30.70.260">
    <property type="match status" value="2"/>
</dbReference>
<dbReference type="InterPro" id="IPR036393">
    <property type="entry name" value="AceGlu_kinase-like_sf"/>
</dbReference>
<dbReference type="InterPro" id="IPR054352">
    <property type="entry name" value="ACT_Aspartokinase"/>
</dbReference>
<evidence type="ECO:0000259" key="11">
    <source>
        <dbReference type="Pfam" id="PF22468"/>
    </source>
</evidence>
<dbReference type="SUPFAM" id="SSF55021">
    <property type="entry name" value="ACT-like"/>
    <property type="match status" value="2"/>
</dbReference>
<dbReference type="PROSITE" id="PS00324">
    <property type="entry name" value="ASPARTOKINASE"/>
    <property type="match status" value="1"/>
</dbReference>
<comment type="pathway">
    <text evidence="1 9">Amino-acid biosynthesis; L-lysine biosynthesis via DAP pathway; (S)-tetrahydrodipicolinate from L-aspartate: step 1/4.</text>
</comment>
<evidence type="ECO:0000256" key="7">
    <source>
        <dbReference type="ARBA" id="ARBA00047872"/>
    </source>
</evidence>
<comment type="pathway">
    <text evidence="9">Amino-acid biosynthesis; L-methionine biosynthesis via de novo pathway; L-homoserine from L-aspartate: step 1/3.</text>
</comment>
<evidence type="ECO:0000256" key="6">
    <source>
        <dbReference type="ARBA" id="ARBA00022840"/>
    </source>
</evidence>
<evidence type="ECO:0000256" key="3">
    <source>
        <dbReference type="ARBA" id="ARBA00022679"/>
    </source>
</evidence>
<comment type="pathway">
    <text evidence="9">Amino-acid biosynthesis; L-threonine biosynthesis; L-threonine from L-aspartate: step 1/5.</text>
</comment>
<evidence type="ECO:0000313" key="12">
    <source>
        <dbReference type="EMBL" id="MDD0822948.1"/>
    </source>
</evidence>
<dbReference type="Pfam" id="PF00696">
    <property type="entry name" value="AA_kinase"/>
    <property type="match status" value="1"/>
</dbReference>
<dbReference type="PANTHER" id="PTHR21499:SF59">
    <property type="entry name" value="ASPARTOKINASE"/>
    <property type="match status" value="1"/>
</dbReference>
<dbReference type="PIRSF" id="PIRSF000726">
    <property type="entry name" value="Asp_kin"/>
    <property type="match status" value="1"/>
</dbReference>
<dbReference type="PANTHER" id="PTHR21499">
    <property type="entry name" value="ASPARTATE KINASE"/>
    <property type="match status" value="1"/>
</dbReference>
<accession>A0ABT5ML78</accession>
<protein>
    <recommendedName>
        <fullName evidence="8">Aspartokinase</fullName>
        <ecNumber evidence="8">2.7.2.4</ecNumber>
    </recommendedName>
</protein>
<dbReference type="Gene3D" id="3.40.1160.10">
    <property type="entry name" value="Acetylglutamate kinase-like"/>
    <property type="match status" value="1"/>
</dbReference>
<dbReference type="Pfam" id="PF22468">
    <property type="entry name" value="ACT_9"/>
    <property type="match status" value="1"/>
</dbReference>
<dbReference type="EC" id="2.7.2.4" evidence="8"/>
<reference evidence="12 13" key="1">
    <citation type="submission" date="2023-02" db="EMBL/GenBank/DDBJ databases">
        <title>Mannheimia cairiniae sp. nov., a novel species of Mannheimia obtained from moscovy ducks (Cairina moschata) and reclassification of Mannheimia ovis as heterotypic synonym of Mannheimia pernigra.</title>
        <authorList>
            <person name="Christensen H."/>
        </authorList>
    </citation>
    <scope>NUCLEOTIDE SEQUENCE [LARGE SCALE GENOMIC DNA]</scope>
    <source>
        <strain evidence="12 13">AT1</strain>
    </source>
</reference>
<dbReference type="Proteomes" id="UP001221909">
    <property type="component" value="Unassembled WGS sequence"/>
</dbReference>
<dbReference type="GO" id="GO:0004072">
    <property type="term" value="F:aspartate kinase activity"/>
    <property type="evidence" value="ECO:0007669"/>
    <property type="project" value="UniProtKB-EC"/>
</dbReference>
<dbReference type="InterPro" id="IPR047962">
    <property type="entry name" value="LysC_ACT_2"/>
</dbReference>
<keyword evidence="13" id="KW-1185">Reference proteome</keyword>
<keyword evidence="9" id="KW-0028">Amino-acid biosynthesis</keyword>
<evidence type="ECO:0000256" key="2">
    <source>
        <dbReference type="ARBA" id="ARBA00010122"/>
    </source>
</evidence>
<gene>
    <name evidence="12" type="primary">lysC</name>
    <name evidence="12" type="ORF">PTQ27_00460</name>
</gene>
<dbReference type="RefSeq" id="WP_273748569.1">
    <property type="nucleotide sequence ID" value="NZ_JAQSJE010000001.1"/>
</dbReference>
<dbReference type="InterPro" id="IPR018042">
    <property type="entry name" value="Aspartate_kinase_CS"/>
</dbReference>
<evidence type="ECO:0000256" key="9">
    <source>
        <dbReference type="RuleBase" id="RU004249"/>
    </source>
</evidence>
<dbReference type="EMBL" id="JAQSJE010000001">
    <property type="protein sequence ID" value="MDD0822948.1"/>
    <property type="molecule type" value="Genomic_DNA"/>
</dbReference>
<name>A0ABT5ML78_9PAST</name>
<dbReference type="Gene3D" id="1.20.120.1320">
    <property type="entry name" value="Aspartokinase, catalytic domain"/>
    <property type="match status" value="1"/>
</dbReference>
<dbReference type="InterPro" id="IPR001048">
    <property type="entry name" value="Asp/Glu/Uridylate_kinase"/>
</dbReference>
<dbReference type="InterPro" id="IPR001341">
    <property type="entry name" value="Asp_kinase"/>
</dbReference>
<proteinExistence type="inferred from homology"/>
<comment type="similarity">
    <text evidence="2 8">Belongs to the aspartokinase family.</text>
</comment>
<keyword evidence="4" id="KW-0547">Nucleotide-binding</keyword>
<feature type="domain" description="Aspartokinase ACT" evidence="11">
    <location>
        <begin position="390"/>
        <end position="445"/>
    </location>
</feature>
<dbReference type="NCBIfam" id="TIGR00656">
    <property type="entry name" value="asp_kin_monofn"/>
    <property type="match status" value="1"/>
</dbReference>
<dbReference type="CDD" id="cd04917">
    <property type="entry name" value="ACT_AKiii-LysC-EC_2"/>
    <property type="match status" value="1"/>
</dbReference>
<keyword evidence="3 8" id="KW-0808">Transferase</keyword>
<evidence type="ECO:0000259" key="10">
    <source>
        <dbReference type="Pfam" id="PF00696"/>
    </source>
</evidence>
<dbReference type="NCBIfam" id="TIGR00657">
    <property type="entry name" value="asp_kinases"/>
    <property type="match status" value="1"/>
</dbReference>
<dbReference type="InterPro" id="IPR042199">
    <property type="entry name" value="AsparK_Bifunc_asparK/hSer_DH"/>
</dbReference>
<sequence length="450" mass="48194">MSHLSVAKFGGTSVANFEAMTSSANIVMADANTRVVVLSASAGVTNYLVELANGCEKEHRDEVLSAVRQIQYNIIEKLQNQDAVKAEIDNLLDHIAALAESASLATSAALSDELISHGEMMSTKIFTQLLVESGHPAVWVDVRDVVATNNHYGKAAPNDEKTQQQSNNVLKPLIASGKIAITQGFIGRDDEGKTTTLGRGGSDYSAALLAEVLGANDVLIWTDVPGIYTTDPRVVPNAQRIDTMAFNEAAEMATFGAKVLHPATLLPAVRSNIPVYVGSSKAPEQGGTWVTRDPQPRPTFRAIALRRNQTLLTLSSLSMLHAQGFLANVFAILAKHKISVDVITTSEVSVALTLDKTGSASSGANMLSSELLDELNAYCNVQVEDDLALVAIIGNNLHTQSGVAKKLFHTIENYNIRLISYGASTNNVCTLVKNNEADDIVRSLHLGLFE</sequence>
<dbReference type="InterPro" id="IPR005260">
    <property type="entry name" value="Asp_kin_monofn"/>
</dbReference>
<keyword evidence="5 8" id="KW-0418">Kinase</keyword>
<dbReference type="SUPFAM" id="SSF53633">
    <property type="entry name" value="Carbamate kinase-like"/>
    <property type="match status" value="1"/>
</dbReference>
<comment type="caution">
    <text evidence="12">The sequence shown here is derived from an EMBL/GenBank/DDBJ whole genome shotgun (WGS) entry which is preliminary data.</text>
</comment>
<evidence type="ECO:0000256" key="4">
    <source>
        <dbReference type="ARBA" id="ARBA00022741"/>
    </source>
</evidence>
<comment type="catalytic activity">
    <reaction evidence="7 8">
        <text>L-aspartate + ATP = 4-phospho-L-aspartate + ADP</text>
        <dbReference type="Rhea" id="RHEA:23776"/>
        <dbReference type="ChEBI" id="CHEBI:29991"/>
        <dbReference type="ChEBI" id="CHEBI:30616"/>
        <dbReference type="ChEBI" id="CHEBI:57535"/>
        <dbReference type="ChEBI" id="CHEBI:456216"/>
        <dbReference type="EC" id="2.7.2.4"/>
    </reaction>
</comment>